<dbReference type="Proteomes" id="UP001196980">
    <property type="component" value="Unassembled WGS sequence"/>
</dbReference>
<keyword evidence="2" id="KW-1185">Reference proteome</keyword>
<organism evidence="1 2">
    <name type="scientific">Candidatus Magnetobacterium casense</name>
    <dbReference type="NCBI Taxonomy" id="1455061"/>
    <lineage>
        <taxon>Bacteria</taxon>
        <taxon>Pseudomonadati</taxon>
        <taxon>Nitrospirota</taxon>
        <taxon>Thermodesulfovibrionia</taxon>
        <taxon>Thermodesulfovibrionales</taxon>
        <taxon>Candidatus Magnetobacteriaceae</taxon>
        <taxon>Candidatus Magnetobacterium</taxon>
    </lineage>
</organism>
<proteinExistence type="predicted"/>
<feature type="non-terminal residue" evidence="1">
    <location>
        <position position="83"/>
    </location>
</feature>
<name>A0ABS6S3Y1_9BACT</name>
<dbReference type="EMBL" id="JABXWD010000657">
    <property type="protein sequence ID" value="MBV6343550.1"/>
    <property type="molecule type" value="Genomic_DNA"/>
</dbReference>
<evidence type="ECO:0000313" key="1">
    <source>
        <dbReference type="EMBL" id="MBV6343550.1"/>
    </source>
</evidence>
<accession>A0ABS6S3Y1</accession>
<sequence length="83" mass="9880">MVTQIDVVRYNVALLSARIYQLKADVKKWADVEITAYRHKQTGQVVDAEYIKKLRLTLKNDKIDGDWWFYTWIDCKMSVRKVV</sequence>
<protein>
    <submittedName>
        <fullName evidence="1">Uncharacterized protein</fullName>
    </submittedName>
</protein>
<dbReference type="RefSeq" id="WP_218254167.1">
    <property type="nucleotide sequence ID" value="NZ_JABXWD010000657.1"/>
</dbReference>
<reference evidence="1 2" key="1">
    <citation type="journal article" date="2020" name="J Geophys Res Biogeosci">
        <title>Magnetotaxis as an Adaptation to Enable Bacterial Shuttling of Microbial Sulfur and Sulfur Cycling Across Aquatic Oxic#Anoxic Interfaces.</title>
        <authorList>
            <person name="Li J."/>
            <person name="Liu P."/>
            <person name="Wang J."/>
            <person name="Roberts A.P."/>
            <person name="Pan Y."/>
        </authorList>
    </citation>
    <scope>NUCLEOTIDE SEQUENCE [LARGE SCALE GENOMIC DNA]</scope>
    <source>
        <strain evidence="1 2">MYR-1_YQ</strain>
    </source>
</reference>
<gene>
    <name evidence="1" type="ORF">HWQ67_18430</name>
</gene>
<comment type="caution">
    <text evidence="1">The sequence shown here is derived from an EMBL/GenBank/DDBJ whole genome shotgun (WGS) entry which is preliminary data.</text>
</comment>
<evidence type="ECO:0000313" key="2">
    <source>
        <dbReference type="Proteomes" id="UP001196980"/>
    </source>
</evidence>